<evidence type="ECO:0000256" key="9">
    <source>
        <dbReference type="SAM" id="MobiDB-lite"/>
    </source>
</evidence>
<proteinExistence type="inferred from homology"/>
<comment type="pathway">
    <text evidence="1">Protein modification; protein glycosylation.</text>
</comment>
<evidence type="ECO:0000313" key="12">
    <source>
        <dbReference type="Proteomes" id="UP001169027"/>
    </source>
</evidence>
<evidence type="ECO:0000256" key="2">
    <source>
        <dbReference type="ARBA" id="ARBA00005386"/>
    </source>
</evidence>
<dbReference type="Pfam" id="PF13432">
    <property type="entry name" value="TPR_16"/>
    <property type="match status" value="2"/>
</dbReference>
<evidence type="ECO:0000256" key="5">
    <source>
        <dbReference type="ARBA" id="ARBA00022679"/>
    </source>
</evidence>
<keyword evidence="6" id="KW-0677">Repeat</keyword>
<dbReference type="Proteomes" id="UP001169027">
    <property type="component" value="Unassembled WGS sequence"/>
</dbReference>
<feature type="domain" description="O-GlcNAc transferase C-terminal" evidence="10">
    <location>
        <begin position="606"/>
        <end position="763"/>
    </location>
</feature>
<dbReference type="Pfam" id="PF13181">
    <property type="entry name" value="TPR_8"/>
    <property type="match status" value="1"/>
</dbReference>
<dbReference type="PANTHER" id="PTHR44835">
    <property type="entry name" value="UDP-N-ACETYLGLUCOSAMINE--PEPTIDE N-ACETYLGLUCOSAMINYLTRANSFERASE SPINDLY-RELATED"/>
    <property type="match status" value="1"/>
</dbReference>
<dbReference type="InterPro" id="IPR029489">
    <property type="entry name" value="OGT/SEC/SPY_C"/>
</dbReference>
<evidence type="ECO:0000256" key="6">
    <source>
        <dbReference type="ARBA" id="ARBA00022737"/>
    </source>
</evidence>
<dbReference type="SUPFAM" id="SSF48452">
    <property type="entry name" value="TPR-like"/>
    <property type="match status" value="2"/>
</dbReference>
<gene>
    <name evidence="11" type="ORF">Q2T77_26500</name>
</gene>
<dbReference type="EC" id="2.4.1.255" evidence="3"/>
<keyword evidence="4" id="KW-0328">Glycosyltransferase</keyword>
<comment type="similarity">
    <text evidence="2">Belongs to the glycosyltransferase 41 family. O-GlcNAc transferase subfamily.</text>
</comment>
<dbReference type="Gene3D" id="3.40.50.11380">
    <property type="match status" value="1"/>
</dbReference>
<keyword evidence="5" id="KW-0808">Transferase</keyword>
<dbReference type="PROSITE" id="PS50005">
    <property type="entry name" value="TPR"/>
    <property type="match status" value="5"/>
</dbReference>
<dbReference type="Gene3D" id="3.40.50.2000">
    <property type="entry name" value="Glycogen Phosphorylase B"/>
    <property type="match status" value="1"/>
</dbReference>
<keyword evidence="12" id="KW-1185">Reference proteome</keyword>
<evidence type="ECO:0000313" key="11">
    <source>
        <dbReference type="EMBL" id="MDO1535841.1"/>
    </source>
</evidence>
<feature type="repeat" description="TPR" evidence="8">
    <location>
        <begin position="281"/>
        <end position="314"/>
    </location>
</feature>
<organism evidence="11 12">
    <name type="scientific">Variovorax ginsengisoli</name>
    <dbReference type="NCBI Taxonomy" id="363844"/>
    <lineage>
        <taxon>Bacteria</taxon>
        <taxon>Pseudomonadati</taxon>
        <taxon>Pseudomonadota</taxon>
        <taxon>Betaproteobacteria</taxon>
        <taxon>Burkholderiales</taxon>
        <taxon>Comamonadaceae</taxon>
        <taxon>Variovorax</taxon>
    </lineage>
</organism>
<keyword evidence="7 8" id="KW-0802">TPR repeat</keyword>
<dbReference type="Pfam" id="PF14559">
    <property type="entry name" value="TPR_19"/>
    <property type="match status" value="1"/>
</dbReference>
<accession>A0ABT8SAA8</accession>
<feature type="repeat" description="TPR" evidence="8">
    <location>
        <begin position="179"/>
        <end position="212"/>
    </location>
</feature>
<dbReference type="EMBL" id="JAUKVY010000022">
    <property type="protein sequence ID" value="MDO1535841.1"/>
    <property type="molecule type" value="Genomic_DNA"/>
</dbReference>
<name>A0ABT8SAA8_9BURK</name>
<feature type="domain" description="O-GlcNAc transferase C-terminal" evidence="10">
    <location>
        <begin position="386"/>
        <end position="582"/>
    </location>
</feature>
<feature type="repeat" description="TPR" evidence="8">
    <location>
        <begin position="29"/>
        <end position="62"/>
    </location>
</feature>
<sequence>MATNFHRSGQLEHAETLYRGILDAQPQHAQANYGLGRLAVRAGRASEALPHFVAALRAQPDNPNYQLGCIDALMQADQLDAARDLLESALQDGLQGELAQALARQLEVRTRIARSIRDTQAPAGVPPAPRVQAAPSDFSRTAQPSARELGQLTTCFAQKRYEKVKALARSLTRRFPRHPAAWKVLGVAICAEGDPRGALQPFETAARLLPQDAEAQFNLGLTLATVGRQDEAEATLRRVLEIDPMHVKAHCTLGWMLQGQARLFEAELHCRRALEIDPSYVEAHLELGGVLKNMRRLAEAEAQYRTALDIRPANTVGHNQLGLLLLEQDRSAEAEAAFRRGVAANPALGYLFANLGTSLSAQGRQSEAEACFRRALQIQPDEANSHSALLFSLTHGQALDADTVFAEHRRFGERFETPLRASWRPHDRSREPERALQIGFVSGDLYNHAVASFLEPVLEHLAAAPALVLHAYSTRRAAEDHVSQRLRGQLKHWHTVGGVGDVELAEKIRADGIDILIDLSGHTADNRLPVFARRPAPVQVTWMGYPGTTGLESMDYYLADRFILPPGRFDGQFTEKLAYLPANAPFRPSAEAPPVNDLPALRAGHLTFGSFNRLHKISREVVALWSRLLRAVPTSRMLLAGLPRHGEYEALIGWFDGEGIERSRLDFHQRGAMPHYLGLHHRVDVCLDTFPYNGATTSLHALWMGVPTLTLAGTTMAGRAGVSVLGHVGLDEFVVQDASAFEAQGASLAQRLPELAQLRASLRGRLAGSAIGQPPLIAAALERALRTMWRRWCAGLPAASFDASRDPGGCA</sequence>
<reference evidence="11" key="1">
    <citation type="submission" date="2023-06" db="EMBL/GenBank/DDBJ databases">
        <authorList>
            <person name="Jiang Y."/>
            <person name="Liu Q."/>
        </authorList>
    </citation>
    <scope>NUCLEOTIDE SEQUENCE</scope>
    <source>
        <strain evidence="11">CGMCC 1.12090</strain>
    </source>
</reference>
<dbReference type="Gene3D" id="1.25.40.10">
    <property type="entry name" value="Tetratricopeptide repeat domain"/>
    <property type="match status" value="3"/>
</dbReference>
<evidence type="ECO:0000256" key="3">
    <source>
        <dbReference type="ARBA" id="ARBA00011970"/>
    </source>
</evidence>
<comment type="caution">
    <text evidence="11">The sequence shown here is derived from an EMBL/GenBank/DDBJ whole genome shotgun (WGS) entry which is preliminary data.</text>
</comment>
<feature type="repeat" description="TPR" evidence="8">
    <location>
        <begin position="349"/>
        <end position="382"/>
    </location>
</feature>
<dbReference type="PANTHER" id="PTHR44835:SF1">
    <property type="entry name" value="PROTEIN O-GLCNAC TRANSFERASE"/>
    <property type="match status" value="1"/>
</dbReference>
<dbReference type="Pfam" id="PF13844">
    <property type="entry name" value="Glyco_transf_41"/>
    <property type="match status" value="2"/>
</dbReference>
<feature type="repeat" description="TPR" evidence="8">
    <location>
        <begin position="213"/>
        <end position="246"/>
    </location>
</feature>
<protein>
    <recommendedName>
        <fullName evidence="3">protein O-GlcNAc transferase</fullName>
        <ecNumber evidence="3">2.4.1.255</ecNumber>
    </recommendedName>
</protein>
<dbReference type="InterPro" id="IPR011990">
    <property type="entry name" value="TPR-like_helical_dom_sf"/>
</dbReference>
<evidence type="ECO:0000256" key="1">
    <source>
        <dbReference type="ARBA" id="ARBA00004922"/>
    </source>
</evidence>
<evidence type="ECO:0000256" key="8">
    <source>
        <dbReference type="PROSITE-ProRule" id="PRU00339"/>
    </source>
</evidence>
<dbReference type="InterPro" id="IPR019734">
    <property type="entry name" value="TPR_rpt"/>
</dbReference>
<evidence type="ECO:0000256" key="7">
    <source>
        <dbReference type="ARBA" id="ARBA00022803"/>
    </source>
</evidence>
<feature type="region of interest" description="Disordered" evidence="9">
    <location>
        <begin position="119"/>
        <end position="144"/>
    </location>
</feature>
<evidence type="ECO:0000259" key="10">
    <source>
        <dbReference type="Pfam" id="PF13844"/>
    </source>
</evidence>
<evidence type="ECO:0000256" key="4">
    <source>
        <dbReference type="ARBA" id="ARBA00022676"/>
    </source>
</evidence>
<dbReference type="SMART" id="SM00028">
    <property type="entry name" value="TPR"/>
    <property type="match status" value="7"/>
</dbReference>
<dbReference type="InterPro" id="IPR051939">
    <property type="entry name" value="Glycosyltr_41/O-GlcNAc_trsf"/>
</dbReference>